<evidence type="ECO:0000313" key="2">
    <source>
        <dbReference type="EMBL" id="KAG8068155.1"/>
    </source>
</evidence>
<feature type="compositionally biased region" description="Basic and acidic residues" evidence="1">
    <location>
        <begin position="83"/>
        <end position="93"/>
    </location>
</feature>
<evidence type="ECO:0000256" key="1">
    <source>
        <dbReference type="SAM" id="MobiDB-lite"/>
    </source>
</evidence>
<gene>
    <name evidence="2" type="ORF">GUJ93_ZPchr0005g15478</name>
</gene>
<feature type="region of interest" description="Disordered" evidence="1">
    <location>
        <begin position="1"/>
        <end position="20"/>
    </location>
</feature>
<protein>
    <submittedName>
        <fullName evidence="2">Uncharacterized protein</fullName>
    </submittedName>
</protein>
<proteinExistence type="predicted"/>
<comment type="caution">
    <text evidence="2">The sequence shown here is derived from an EMBL/GenBank/DDBJ whole genome shotgun (WGS) entry which is preliminary data.</text>
</comment>
<feature type="compositionally biased region" description="Gly residues" evidence="1">
    <location>
        <begin position="58"/>
        <end position="75"/>
    </location>
</feature>
<name>A0A8J5SWI7_ZIZPA</name>
<sequence>MVQVADGRSRGAVGPLDVPTSGVSRVWSLPWVDCRWAKPQRGSGWGRGDAPVCREGGSADGVGEDGAGGRLGGAGSRCASAAVREEKDRKGGD</sequence>
<reference evidence="2" key="1">
    <citation type="journal article" date="2021" name="bioRxiv">
        <title>Whole Genome Assembly and Annotation of Northern Wild Rice, Zizania palustris L., Supports a Whole Genome Duplication in the Zizania Genus.</title>
        <authorList>
            <person name="Haas M."/>
            <person name="Kono T."/>
            <person name="Macchietto M."/>
            <person name="Millas R."/>
            <person name="McGilp L."/>
            <person name="Shao M."/>
            <person name="Duquette J."/>
            <person name="Hirsch C.N."/>
            <person name="Kimball J."/>
        </authorList>
    </citation>
    <scope>NUCLEOTIDE SEQUENCE</scope>
    <source>
        <tissue evidence="2">Fresh leaf tissue</tissue>
    </source>
</reference>
<dbReference type="Proteomes" id="UP000729402">
    <property type="component" value="Unassembled WGS sequence"/>
</dbReference>
<evidence type="ECO:0000313" key="3">
    <source>
        <dbReference type="Proteomes" id="UP000729402"/>
    </source>
</evidence>
<dbReference type="EMBL" id="JAAALK010000284">
    <property type="protein sequence ID" value="KAG8068155.1"/>
    <property type="molecule type" value="Genomic_DNA"/>
</dbReference>
<reference evidence="2" key="2">
    <citation type="submission" date="2021-02" db="EMBL/GenBank/DDBJ databases">
        <authorList>
            <person name="Kimball J.A."/>
            <person name="Haas M.W."/>
            <person name="Macchietto M."/>
            <person name="Kono T."/>
            <person name="Duquette J."/>
            <person name="Shao M."/>
        </authorList>
    </citation>
    <scope>NUCLEOTIDE SEQUENCE</scope>
    <source>
        <tissue evidence="2">Fresh leaf tissue</tissue>
    </source>
</reference>
<feature type="region of interest" description="Disordered" evidence="1">
    <location>
        <begin position="40"/>
        <end position="93"/>
    </location>
</feature>
<dbReference type="AlphaFoldDB" id="A0A8J5SWI7"/>
<accession>A0A8J5SWI7</accession>
<organism evidence="2 3">
    <name type="scientific">Zizania palustris</name>
    <name type="common">Northern wild rice</name>
    <dbReference type="NCBI Taxonomy" id="103762"/>
    <lineage>
        <taxon>Eukaryota</taxon>
        <taxon>Viridiplantae</taxon>
        <taxon>Streptophyta</taxon>
        <taxon>Embryophyta</taxon>
        <taxon>Tracheophyta</taxon>
        <taxon>Spermatophyta</taxon>
        <taxon>Magnoliopsida</taxon>
        <taxon>Liliopsida</taxon>
        <taxon>Poales</taxon>
        <taxon>Poaceae</taxon>
        <taxon>BOP clade</taxon>
        <taxon>Oryzoideae</taxon>
        <taxon>Oryzeae</taxon>
        <taxon>Zizaniinae</taxon>
        <taxon>Zizania</taxon>
    </lineage>
</organism>
<keyword evidence="3" id="KW-1185">Reference proteome</keyword>